<gene>
    <name evidence="2" type="ORF">NDU88_005719</name>
</gene>
<reference evidence="2" key="1">
    <citation type="journal article" date="2022" name="bioRxiv">
        <title>Sequencing and chromosome-scale assembly of the giantPleurodeles waltlgenome.</title>
        <authorList>
            <person name="Brown T."/>
            <person name="Elewa A."/>
            <person name="Iarovenko S."/>
            <person name="Subramanian E."/>
            <person name="Araus A.J."/>
            <person name="Petzold A."/>
            <person name="Susuki M."/>
            <person name="Suzuki K.-i.T."/>
            <person name="Hayashi T."/>
            <person name="Toyoda A."/>
            <person name="Oliveira C."/>
            <person name="Osipova E."/>
            <person name="Leigh N.D."/>
            <person name="Simon A."/>
            <person name="Yun M.H."/>
        </authorList>
    </citation>
    <scope>NUCLEOTIDE SEQUENCE</scope>
    <source>
        <strain evidence="2">20211129_DDA</strain>
        <tissue evidence="2">Liver</tissue>
    </source>
</reference>
<proteinExistence type="predicted"/>
<dbReference type="AlphaFoldDB" id="A0AAV7WZ35"/>
<keyword evidence="3" id="KW-1185">Reference proteome</keyword>
<accession>A0AAV7WZ35</accession>
<sequence>MLSADAKGKEDMRLLVEAGRLDLLVGGGMQPHPAKRALSSVTAAGLACLLPCNHKEVKKVQCKSEVQGGWVEDMELAYNEDSLEEGEIVEVESEKEEGQREVCSRGAANDSRSNVLQDKSRQRPGTKEKTA</sequence>
<comment type="caution">
    <text evidence="2">The sequence shown here is derived from an EMBL/GenBank/DDBJ whole genome shotgun (WGS) entry which is preliminary data.</text>
</comment>
<feature type="compositionally biased region" description="Basic and acidic residues" evidence="1">
    <location>
        <begin position="118"/>
        <end position="131"/>
    </location>
</feature>
<feature type="compositionally biased region" description="Acidic residues" evidence="1">
    <location>
        <begin position="82"/>
        <end position="95"/>
    </location>
</feature>
<dbReference type="Proteomes" id="UP001066276">
    <property type="component" value="Chromosome 1_1"/>
</dbReference>
<evidence type="ECO:0000313" key="2">
    <source>
        <dbReference type="EMBL" id="KAJ1218136.1"/>
    </source>
</evidence>
<dbReference type="EMBL" id="JANPWB010000001">
    <property type="protein sequence ID" value="KAJ1218136.1"/>
    <property type="molecule type" value="Genomic_DNA"/>
</dbReference>
<feature type="region of interest" description="Disordered" evidence="1">
    <location>
        <begin position="82"/>
        <end position="131"/>
    </location>
</feature>
<evidence type="ECO:0000256" key="1">
    <source>
        <dbReference type="SAM" id="MobiDB-lite"/>
    </source>
</evidence>
<organism evidence="2 3">
    <name type="scientific">Pleurodeles waltl</name>
    <name type="common">Iberian ribbed newt</name>
    <dbReference type="NCBI Taxonomy" id="8319"/>
    <lineage>
        <taxon>Eukaryota</taxon>
        <taxon>Metazoa</taxon>
        <taxon>Chordata</taxon>
        <taxon>Craniata</taxon>
        <taxon>Vertebrata</taxon>
        <taxon>Euteleostomi</taxon>
        <taxon>Amphibia</taxon>
        <taxon>Batrachia</taxon>
        <taxon>Caudata</taxon>
        <taxon>Salamandroidea</taxon>
        <taxon>Salamandridae</taxon>
        <taxon>Pleurodelinae</taxon>
        <taxon>Pleurodeles</taxon>
    </lineage>
</organism>
<protein>
    <submittedName>
        <fullName evidence="2">Uncharacterized protein</fullName>
    </submittedName>
</protein>
<evidence type="ECO:0000313" key="3">
    <source>
        <dbReference type="Proteomes" id="UP001066276"/>
    </source>
</evidence>
<name>A0AAV7WZ35_PLEWA</name>